<dbReference type="InterPro" id="IPR047177">
    <property type="entry name" value="Pept_M20A"/>
</dbReference>
<evidence type="ECO:0000259" key="9">
    <source>
        <dbReference type="Pfam" id="PF07687"/>
    </source>
</evidence>
<evidence type="ECO:0000256" key="6">
    <source>
        <dbReference type="PIRSR" id="PIRSR037217-1"/>
    </source>
</evidence>
<dbReference type="GO" id="GO:0000328">
    <property type="term" value="C:fungal-type vacuole lumen"/>
    <property type="evidence" value="ECO:0007669"/>
    <property type="project" value="TreeGrafter"/>
</dbReference>
<dbReference type="GO" id="GO:0046872">
    <property type="term" value="F:metal ion binding"/>
    <property type="evidence" value="ECO:0007669"/>
    <property type="project" value="UniProtKB-KW"/>
</dbReference>
<evidence type="ECO:0000256" key="8">
    <source>
        <dbReference type="SAM" id="Phobius"/>
    </source>
</evidence>
<feature type="active site" evidence="6">
    <location>
        <position position="177"/>
    </location>
</feature>
<keyword evidence="4" id="KW-0378">Hydrolase</keyword>
<dbReference type="InterPro" id="IPR036264">
    <property type="entry name" value="Bact_exopeptidase_dim_dom"/>
</dbReference>
<dbReference type="Proteomes" id="UP000568158">
    <property type="component" value="Unassembled WGS sequence"/>
</dbReference>
<proteinExistence type="inferred from homology"/>
<keyword evidence="8" id="KW-0472">Membrane</keyword>
<dbReference type="SUPFAM" id="SSF53187">
    <property type="entry name" value="Zn-dependent exopeptidases"/>
    <property type="match status" value="1"/>
</dbReference>
<feature type="binding site" evidence="7">
    <location>
        <position position="245"/>
    </location>
    <ligand>
        <name>Zn(2+)</name>
        <dbReference type="ChEBI" id="CHEBI:29105"/>
        <label>1</label>
    </ligand>
</feature>
<dbReference type="PIRSF" id="PIRSF037217">
    <property type="entry name" value="Carboxypeptidase_S"/>
    <property type="match status" value="1"/>
</dbReference>
<evidence type="ECO:0000256" key="2">
    <source>
        <dbReference type="ARBA" id="ARBA00022670"/>
    </source>
</evidence>
<dbReference type="PROSITE" id="PS00758">
    <property type="entry name" value="ARGE_DAPE_CPG2_1"/>
    <property type="match status" value="1"/>
</dbReference>
<evidence type="ECO:0000256" key="7">
    <source>
        <dbReference type="PIRSR" id="PIRSR037217-2"/>
    </source>
</evidence>
<accession>A0A8H6BQU8</accession>
<dbReference type="Gene3D" id="3.40.630.10">
    <property type="entry name" value="Zn peptidases"/>
    <property type="match status" value="1"/>
</dbReference>
<dbReference type="PANTHER" id="PTHR45962">
    <property type="entry name" value="N-FATTY-ACYL-AMINO ACID SYNTHASE/HYDROLASE PM20D1"/>
    <property type="match status" value="1"/>
</dbReference>
<dbReference type="GO" id="GO:0004181">
    <property type="term" value="F:metallocarboxypeptidase activity"/>
    <property type="evidence" value="ECO:0007669"/>
    <property type="project" value="InterPro"/>
</dbReference>
<dbReference type="Pfam" id="PF01546">
    <property type="entry name" value="Peptidase_M20"/>
    <property type="match status" value="1"/>
</dbReference>
<evidence type="ECO:0000313" key="10">
    <source>
        <dbReference type="EMBL" id="KAF6016078.1"/>
    </source>
</evidence>
<organism evidence="10 11">
    <name type="scientific">Dekkera bruxellensis</name>
    <name type="common">Brettanomyces custersii</name>
    <dbReference type="NCBI Taxonomy" id="5007"/>
    <lineage>
        <taxon>Eukaryota</taxon>
        <taxon>Fungi</taxon>
        <taxon>Dikarya</taxon>
        <taxon>Ascomycota</taxon>
        <taxon>Saccharomycotina</taxon>
        <taxon>Pichiomycetes</taxon>
        <taxon>Pichiales</taxon>
        <taxon>Pichiaceae</taxon>
        <taxon>Brettanomyces</taxon>
    </lineage>
</organism>
<feature type="binding site" evidence="7">
    <location>
        <position position="175"/>
    </location>
    <ligand>
        <name>Zn(2+)</name>
        <dbReference type="ChEBI" id="CHEBI:29105"/>
        <label>2</label>
    </ligand>
</feature>
<dbReference type="GO" id="GO:0051603">
    <property type="term" value="P:proteolysis involved in protein catabolic process"/>
    <property type="evidence" value="ECO:0007669"/>
    <property type="project" value="TreeGrafter"/>
</dbReference>
<comment type="caution">
    <text evidence="10">The sequence shown here is derived from an EMBL/GenBank/DDBJ whole genome shotgun (WGS) entry which is preliminary data.</text>
</comment>
<feature type="domain" description="Peptidase M20 dimerisation" evidence="9">
    <location>
        <begin position="292"/>
        <end position="449"/>
    </location>
</feature>
<feature type="active site" description="Proton acceptor" evidence="6">
    <location>
        <position position="244"/>
    </location>
</feature>
<evidence type="ECO:0000256" key="3">
    <source>
        <dbReference type="ARBA" id="ARBA00022723"/>
    </source>
</evidence>
<dbReference type="CDD" id="cd05674">
    <property type="entry name" value="M20_yscS"/>
    <property type="match status" value="1"/>
</dbReference>
<dbReference type="FunFam" id="1.10.150.900:FF:000003">
    <property type="entry name" value="N-fatty-acyl-amino acid synthase/hydrolase PM20D1"/>
    <property type="match status" value="1"/>
</dbReference>
<evidence type="ECO:0000256" key="4">
    <source>
        <dbReference type="ARBA" id="ARBA00022801"/>
    </source>
</evidence>
<comment type="similarity">
    <text evidence="1">Belongs to the peptidase M20A family.</text>
</comment>
<dbReference type="PANTHER" id="PTHR45962:SF1">
    <property type="entry name" value="N-FATTY-ACYL-AMINO ACID SYNTHASE_HYDROLASE PM20D1"/>
    <property type="match status" value="1"/>
</dbReference>
<feature type="binding site" evidence="7">
    <location>
        <position position="210"/>
    </location>
    <ligand>
        <name>Zn(2+)</name>
        <dbReference type="ChEBI" id="CHEBI:29105"/>
        <label>2</label>
    </ligand>
</feature>
<keyword evidence="3 7" id="KW-0479">Metal-binding</keyword>
<dbReference type="AlphaFoldDB" id="A0A8H6BQU8"/>
<dbReference type="Gene3D" id="3.30.70.360">
    <property type="match status" value="1"/>
</dbReference>
<dbReference type="Pfam" id="PF07687">
    <property type="entry name" value="M20_dimer"/>
    <property type="match status" value="1"/>
</dbReference>
<dbReference type="InterPro" id="IPR001261">
    <property type="entry name" value="ArgE/DapE_CS"/>
</dbReference>
<evidence type="ECO:0000256" key="1">
    <source>
        <dbReference type="ARBA" id="ARBA00006247"/>
    </source>
</evidence>
<keyword evidence="8" id="KW-1133">Transmembrane helix</keyword>
<feature type="transmembrane region" description="Helical" evidence="8">
    <location>
        <begin position="20"/>
        <end position="41"/>
    </location>
</feature>
<dbReference type="InterPro" id="IPR002933">
    <property type="entry name" value="Peptidase_M20"/>
</dbReference>
<keyword evidence="2" id="KW-0645">Protease</keyword>
<feature type="binding site" evidence="7">
    <location>
        <position position="556"/>
    </location>
    <ligand>
        <name>Zn(2+)</name>
        <dbReference type="ChEBI" id="CHEBI:29105"/>
        <label>1</label>
    </ligand>
</feature>
<dbReference type="Gene3D" id="1.10.150.900">
    <property type="match status" value="1"/>
</dbReference>
<sequence length="586" mass="65217">MRGLPEDPERQNPHQKHRSWVKKATAAFFSVVLVMIGITIAESCFLTPASNRRQKSSHLSPEEEALLKSRCPYMEKIAPQPGFENSTVFLGDEYKKHSVKVWGDMIRIPTQSYDLMGPIDEDPRWQIFAEFEKYLNATFPVFTERAELEHVNTYGLVYTLTGSDLSKKPILLTGHQDVVPVPDNTVSRWTHPPFSGHFDGQYMWGRGSADCKNTVSAIFEALESLCSQDFHPKRTVVLALGFDEEASGYVGARNIGKYLENRFGRDSFLMLLDEGGAIVEDVYGVDLALPDTGEKGRVNVVVDLETTGGHSSVPPPHTSVGIMSELITTLESSPFPLQLEPSSPFYTQLQCMARFSNSSMPNSLRADIVSLANDPKAKNRVLELQSRDLYTKYLFSTSQAADIFDGGSKSNALPEQVSAQINYRIDVGSSVKEVQDKVEGIVRQIAHKYGLGVKGFGAYLQGFDPIPKGGFTLSVTDALEPAPVTDVTENPTWALLAGTIRHVFEDDGSVLGSANREIVVSPSLTTANTDTRHYWDLTPNIYRFNPVRMNYFVNIHAVDERVLVDAHLETVAFYYDFVQNADCFDE</sequence>
<dbReference type="SUPFAM" id="SSF55031">
    <property type="entry name" value="Bacterial exopeptidase dimerisation domain"/>
    <property type="match status" value="1"/>
</dbReference>
<dbReference type="InterPro" id="IPR011650">
    <property type="entry name" value="Peptidase_M20_dimer"/>
</dbReference>
<evidence type="ECO:0000256" key="5">
    <source>
        <dbReference type="ARBA" id="ARBA00022833"/>
    </source>
</evidence>
<reference evidence="10 11" key="1">
    <citation type="journal article" date="2020" name="Appl. Microbiol. Biotechnol.">
        <title>Targeted gene deletion in Brettanomyces bruxellensis with an expression-free CRISPR-Cas9 system.</title>
        <authorList>
            <person name="Varela C."/>
            <person name="Bartel C."/>
            <person name="Onetto C."/>
            <person name="Borneman A."/>
        </authorList>
    </citation>
    <scope>NUCLEOTIDE SEQUENCE [LARGE SCALE GENOMIC DNA]</scope>
    <source>
        <strain evidence="10 11">AWRI1613</strain>
    </source>
</reference>
<keyword evidence="8" id="KW-0812">Transmembrane</keyword>
<keyword evidence="5 7" id="KW-0862">Zinc</keyword>
<feature type="binding site" evidence="7">
    <location>
        <position position="210"/>
    </location>
    <ligand>
        <name>Zn(2+)</name>
        <dbReference type="ChEBI" id="CHEBI:29105"/>
        <label>1</label>
    </ligand>
</feature>
<dbReference type="PROSITE" id="PS00759">
    <property type="entry name" value="ARGE_DAPE_CPG2_2"/>
    <property type="match status" value="1"/>
</dbReference>
<gene>
    <name evidence="10" type="ORF">HII12_000352</name>
</gene>
<dbReference type="InterPro" id="IPR017141">
    <property type="entry name" value="Pept_M20_carboxypep"/>
</dbReference>
<feature type="binding site" evidence="7">
    <location>
        <position position="273"/>
    </location>
    <ligand>
        <name>Zn(2+)</name>
        <dbReference type="ChEBI" id="CHEBI:29105"/>
        <label>2</label>
    </ligand>
</feature>
<name>A0A8H6BQU8_DEKBR</name>
<evidence type="ECO:0000313" key="11">
    <source>
        <dbReference type="Proteomes" id="UP000568158"/>
    </source>
</evidence>
<protein>
    <recommendedName>
        <fullName evidence="9">Peptidase M20 dimerisation domain-containing protein</fullName>
    </recommendedName>
</protein>
<dbReference type="EMBL" id="JABCYN010000004">
    <property type="protein sequence ID" value="KAF6016078.1"/>
    <property type="molecule type" value="Genomic_DNA"/>
</dbReference>